<dbReference type="EMBL" id="JAUEQX010000011">
    <property type="protein sequence ID" value="MDW3777878.1"/>
    <property type="molecule type" value="Genomic_DNA"/>
</dbReference>
<protein>
    <submittedName>
        <fullName evidence="1">Uncharacterized protein</fullName>
    </submittedName>
</protein>
<name>A0AAW9C7J9_KLUCR</name>
<organism evidence="1 2">
    <name type="scientific">Kluyvera cryocrescens</name>
    <name type="common">Kluyvera citrophila</name>
    <dbReference type="NCBI Taxonomy" id="580"/>
    <lineage>
        <taxon>Bacteria</taxon>
        <taxon>Pseudomonadati</taxon>
        <taxon>Pseudomonadota</taxon>
        <taxon>Gammaproteobacteria</taxon>
        <taxon>Enterobacterales</taxon>
        <taxon>Enterobacteriaceae</taxon>
        <taxon>Kluyvera</taxon>
    </lineage>
</organism>
<proteinExistence type="predicted"/>
<gene>
    <name evidence="1" type="ORF">QWU01_13815</name>
</gene>
<evidence type="ECO:0000313" key="1">
    <source>
        <dbReference type="EMBL" id="MDW3777878.1"/>
    </source>
</evidence>
<accession>A0AAW9C7J9</accession>
<sequence length="46" mass="4767">MAKRSARWSEGAALAARPERVIAFEAGGQAPGVASLSRETLAVKAQ</sequence>
<evidence type="ECO:0000313" key="2">
    <source>
        <dbReference type="Proteomes" id="UP001276300"/>
    </source>
</evidence>
<dbReference type="AlphaFoldDB" id="A0AAW9C7J9"/>
<reference evidence="1" key="1">
    <citation type="journal article" date="2023" name="J Glob Antimicrob Resist">
        <title>Emergence of NDM-1 and KPC-3 carbapenemases in Kluyvera cryocrescens: Investigating genetic heterogeneity and acquisition routes of blaNDM-1 in Enterobacterales species in Portugal.</title>
        <authorList>
            <person name="Loiodice M."/>
            <person name="Ribeiro M."/>
            <person name="Peixe L."/>
            <person name="Novais A."/>
        </authorList>
    </citation>
    <scope>NUCLEOTIDE SEQUENCE</scope>
    <source>
        <strain evidence="1">K629</strain>
    </source>
</reference>
<comment type="caution">
    <text evidence="1">The sequence shown here is derived from an EMBL/GenBank/DDBJ whole genome shotgun (WGS) entry which is preliminary data.</text>
</comment>
<dbReference type="Proteomes" id="UP001276300">
    <property type="component" value="Unassembled WGS sequence"/>
</dbReference>